<feature type="transmembrane region" description="Helical" evidence="8">
    <location>
        <begin position="20"/>
        <end position="39"/>
    </location>
</feature>
<comment type="subcellular location">
    <subcellularLocation>
        <location evidence="1">Cell membrane</location>
        <topology evidence="1">Multi-pass membrane protein</topology>
    </subcellularLocation>
</comment>
<feature type="transmembrane region" description="Helical" evidence="8">
    <location>
        <begin position="266"/>
        <end position="286"/>
    </location>
</feature>
<accession>M5RUT8</accession>
<keyword evidence="10" id="KW-1185">Reference proteome</keyword>
<dbReference type="NCBIfam" id="TIGR04178">
    <property type="entry name" value="exo_archaeo"/>
    <property type="match status" value="1"/>
</dbReference>
<organism evidence="9 10">
    <name type="scientific">Rhodopirellula maiorica SM1</name>
    <dbReference type="NCBI Taxonomy" id="1265738"/>
    <lineage>
        <taxon>Bacteria</taxon>
        <taxon>Pseudomonadati</taxon>
        <taxon>Planctomycetota</taxon>
        <taxon>Planctomycetia</taxon>
        <taxon>Pirellulales</taxon>
        <taxon>Pirellulaceae</taxon>
        <taxon>Novipirellula</taxon>
    </lineage>
</organism>
<dbReference type="Proteomes" id="UP000011991">
    <property type="component" value="Unassembled WGS sequence"/>
</dbReference>
<keyword evidence="6 8" id="KW-1133">Transmembrane helix</keyword>
<gene>
    <name evidence="9" type="ORF">RMSM_00115</name>
</gene>
<evidence type="ECO:0000313" key="9">
    <source>
        <dbReference type="EMBL" id="EMI22956.1"/>
    </source>
</evidence>
<evidence type="ECO:0000256" key="3">
    <source>
        <dbReference type="ARBA" id="ARBA00022670"/>
    </source>
</evidence>
<evidence type="ECO:0000256" key="2">
    <source>
        <dbReference type="ARBA" id="ARBA00022475"/>
    </source>
</evidence>
<feature type="transmembrane region" description="Helical" evidence="8">
    <location>
        <begin position="199"/>
        <end position="216"/>
    </location>
</feature>
<evidence type="ECO:0000256" key="6">
    <source>
        <dbReference type="ARBA" id="ARBA00022989"/>
    </source>
</evidence>
<dbReference type="InterPro" id="IPR019127">
    <property type="entry name" value="Exosortase"/>
</dbReference>
<keyword evidence="2" id="KW-1003">Cell membrane</keyword>
<evidence type="ECO:0000256" key="4">
    <source>
        <dbReference type="ARBA" id="ARBA00022692"/>
    </source>
</evidence>
<dbReference type="GO" id="GO:0006508">
    <property type="term" value="P:proteolysis"/>
    <property type="evidence" value="ECO:0007669"/>
    <property type="project" value="UniProtKB-KW"/>
</dbReference>
<name>M5RUT8_9BACT</name>
<dbReference type="Pfam" id="PF09721">
    <property type="entry name" value="Exosortase_EpsH"/>
    <property type="match status" value="1"/>
</dbReference>
<feature type="transmembrane region" description="Helical" evidence="8">
    <location>
        <begin position="85"/>
        <end position="105"/>
    </location>
</feature>
<evidence type="ECO:0000256" key="1">
    <source>
        <dbReference type="ARBA" id="ARBA00004651"/>
    </source>
</evidence>
<keyword evidence="7 8" id="KW-0472">Membrane</keyword>
<dbReference type="EMBL" id="ANOG01000013">
    <property type="protein sequence ID" value="EMI22956.1"/>
    <property type="molecule type" value="Genomic_DNA"/>
</dbReference>
<reference evidence="9 10" key="1">
    <citation type="journal article" date="2013" name="Mar. Genomics">
        <title>Expression of sulfatases in Rhodopirellula baltica and the diversity of sulfatases in the genus Rhodopirellula.</title>
        <authorList>
            <person name="Wegner C.E."/>
            <person name="Richter-Heitmann T."/>
            <person name="Klindworth A."/>
            <person name="Klockow C."/>
            <person name="Richter M."/>
            <person name="Achstetter T."/>
            <person name="Glockner F.O."/>
            <person name="Harder J."/>
        </authorList>
    </citation>
    <scope>NUCLEOTIDE SEQUENCE [LARGE SCALE GENOMIC DNA]</scope>
    <source>
        <strain evidence="9 10">SM1</strain>
    </source>
</reference>
<sequence length="308" mass="34564">MEAKAKDVDVLVRPGQAWWVGFGLPAAVAVLAALVYAYWPTLVWIEETWRNEPDYSHGYLVLPLALLLCWNRLDQITGIRQGISWAGLSLIALAVVMRLAGRLVYADFLDAWSMLPLIAGVVWVCFGFSVLRWALPAIAFLFLMFPLPYQAESLLSWKLQGVATDLSTIMLRVFGQPAVSEGHVIWINDLRLQVEEACSGLRIFIGVAALAFFWAAMVRRSWLDRVVLLAMAVPLAVMVNSVRITVVGLLYQVFDDSVSQGRIHDISGYLMIPFAFGLLWLVKVYWERLYRPLEQMTARDFVQGIGGA</sequence>
<keyword evidence="3" id="KW-0645">Protease</keyword>
<feature type="transmembrane region" description="Helical" evidence="8">
    <location>
        <begin position="111"/>
        <end position="128"/>
    </location>
</feature>
<dbReference type="GO" id="GO:0008233">
    <property type="term" value="F:peptidase activity"/>
    <property type="evidence" value="ECO:0007669"/>
    <property type="project" value="UniProtKB-KW"/>
</dbReference>
<comment type="caution">
    <text evidence="9">The sequence shown here is derived from an EMBL/GenBank/DDBJ whole genome shotgun (WGS) entry which is preliminary data.</text>
</comment>
<proteinExistence type="predicted"/>
<keyword evidence="5" id="KW-0378">Hydrolase</keyword>
<evidence type="ECO:0000256" key="7">
    <source>
        <dbReference type="ARBA" id="ARBA00023136"/>
    </source>
</evidence>
<dbReference type="PATRIC" id="fig|1265738.3.peg.118"/>
<evidence type="ECO:0000313" key="10">
    <source>
        <dbReference type="Proteomes" id="UP000011991"/>
    </source>
</evidence>
<evidence type="ECO:0000256" key="8">
    <source>
        <dbReference type="SAM" id="Phobius"/>
    </source>
</evidence>
<dbReference type="InterPro" id="IPR026392">
    <property type="entry name" value="Exo/Archaeosortase_dom"/>
</dbReference>
<keyword evidence="4 8" id="KW-0812">Transmembrane</keyword>
<evidence type="ECO:0000256" key="5">
    <source>
        <dbReference type="ARBA" id="ARBA00022801"/>
    </source>
</evidence>
<feature type="transmembrane region" description="Helical" evidence="8">
    <location>
        <begin position="228"/>
        <end position="254"/>
    </location>
</feature>
<dbReference type="AlphaFoldDB" id="M5RUT8"/>
<dbReference type="InterPro" id="IPR013426">
    <property type="entry name" value="EpsH-like"/>
</dbReference>
<protein>
    <submittedName>
        <fullName evidence="9">Eight transmembrane protein EpsH</fullName>
    </submittedName>
</protein>
<dbReference type="GO" id="GO:0005886">
    <property type="term" value="C:plasma membrane"/>
    <property type="evidence" value="ECO:0007669"/>
    <property type="project" value="UniProtKB-SubCell"/>
</dbReference>
<dbReference type="NCBIfam" id="TIGR02602">
    <property type="entry name" value="8TM_EpsH"/>
    <property type="match status" value="1"/>
</dbReference>